<dbReference type="AlphaFoldDB" id="A0AAD9JIZ1"/>
<dbReference type="EMBL" id="JAODUP010000278">
    <property type="protein sequence ID" value="KAK2154069.1"/>
    <property type="molecule type" value="Genomic_DNA"/>
</dbReference>
<sequence>ASSCSSLREETSRSVLDDLVVVASANPPATTTTGSSVGLYSIRWFERSRGRSDLFPSSVIYLDQFDGRGTDALFTILR</sequence>
<reference evidence="1" key="1">
    <citation type="journal article" date="2023" name="Mol. Biol. Evol.">
        <title>Third-Generation Sequencing Reveals the Adaptive Role of the Epigenome in Three Deep-Sea Polychaetes.</title>
        <authorList>
            <person name="Perez M."/>
            <person name="Aroh O."/>
            <person name="Sun Y."/>
            <person name="Lan Y."/>
            <person name="Juniper S.K."/>
            <person name="Young C.R."/>
            <person name="Angers B."/>
            <person name="Qian P.Y."/>
        </authorList>
    </citation>
    <scope>NUCLEOTIDE SEQUENCE</scope>
    <source>
        <strain evidence="1">P08H-3</strain>
    </source>
</reference>
<organism evidence="1 2">
    <name type="scientific">Paralvinella palmiformis</name>
    <dbReference type="NCBI Taxonomy" id="53620"/>
    <lineage>
        <taxon>Eukaryota</taxon>
        <taxon>Metazoa</taxon>
        <taxon>Spiralia</taxon>
        <taxon>Lophotrochozoa</taxon>
        <taxon>Annelida</taxon>
        <taxon>Polychaeta</taxon>
        <taxon>Sedentaria</taxon>
        <taxon>Canalipalpata</taxon>
        <taxon>Terebellida</taxon>
        <taxon>Terebelliformia</taxon>
        <taxon>Alvinellidae</taxon>
        <taxon>Paralvinella</taxon>
    </lineage>
</organism>
<accession>A0AAD9JIZ1</accession>
<evidence type="ECO:0000313" key="1">
    <source>
        <dbReference type="EMBL" id="KAK2154069.1"/>
    </source>
</evidence>
<comment type="caution">
    <text evidence="1">The sequence shown here is derived from an EMBL/GenBank/DDBJ whole genome shotgun (WGS) entry which is preliminary data.</text>
</comment>
<evidence type="ECO:0000313" key="2">
    <source>
        <dbReference type="Proteomes" id="UP001208570"/>
    </source>
</evidence>
<protein>
    <submittedName>
        <fullName evidence="1">Uncharacterized protein</fullName>
    </submittedName>
</protein>
<proteinExistence type="predicted"/>
<gene>
    <name evidence="1" type="ORF">LSH36_278g06021</name>
</gene>
<keyword evidence="2" id="KW-1185">Reference proteome</keyword>
<name>A0AAD9JIZ1_9ANNE</name>
<feature type="non-terminal residue" evidence="1">
    <location>
        <position position="1"/>
    </location>
</feature>
<dbReference type="Proteomes" id="UP001208570">
    <property type="component" value="Unassembled WGS sequence"/>
</dbReference>